<dbReference type="AlphaFoldDB" id="F4RCR8"/>
<dbReference type="Gene3D" id="3.80.10.10">
    <property type="entry name" value="Ribonuclease Inhibitor"/>
    <property type="match status" value="1"/>
</dbReference>
<name>F4RCR8_MELLP</name>
<keyword evidence="2" id="KW-1185">Reference proteome</keyword>
<dbReference type="OrthoDB" id="2503735at2759"/>
<accession>F4RCR8</accession>
<evidence type="ECO:0000313" key="1">
    <source>
        <dbReference type="EMBL" id="EGG09766.1"/>
    </source>
</evidence>
<gene>
    <name evidence="1" type="ORF">MELLADRAFT_60870</name>
</gene>
<dbReference type="Proteomes" id="UP000001072">
    <property type="component" value="Unassembled WGS sequence"/>
</dbReference>
<dbReference type="GeneID" id="18929626"/>
<organism evidence="2">
    <name type="scientific">Melampsora larici-populina (strain 98AG31 / pathotype 3-4-7)</name>
    <name type="common">Poplar leaf rust fungus</name>
    <dbReference type="NCBI Taxonomy" id="747676"/>
    <lineage>
        <taxon>Eukaryota</taxon>
        <taxon>Fungi</taxon>
        <taxon>Dikarya</taxon>
        <taxon>Basidiomycota</taxon>
        <taxon>Pucciniomycotina</taxon>
        <taxon>Pucciniomycetes</taxon>
        <taxon>Pucciniales</taxon>
        <taxon>Melampsoraceae</taxon>
        <taxon>Melampsora</taxon>
    </lineage>
</organism>
<dbReference type="SUPFAM" id="SSF52047">
    <property type="entry name" value="RNI-like"/>
    <property type="match status" value="1"/>
</dbReference>
<evidence type="ECO:0000313" key="2">
    <source>
        <dbReference type="Proteomes" id="UP000001072"/>
    </source>
</evidence>
<dbReference type="HOGENOM" id="CLU_657354_0_0_1"/>
<dbReference type="RefSeq" id="XP_007406820.1">
    <property type="nucleotide sequence ID" value="XM_007406758.1"/>
</dbReference>
<sequence>MEYTEMLRAAVEANELIMLTAELPQNGQARGSQSISFPFLPFTSMKYEFKRCFDANQSPHHTGHLSDEPLARLIESTKGGIEHCKRFTWKRLGFYYPKPDWTIDTYETLLKDFKANKNHTKGLHFCLDSLTRSPNQASSARLMELAMEVIKISHSTQIDELAIGINLPTVYNESAPNPSSVLFSMMGKIPSFQNLTTFIFVSDCKVPFSESFMAWIISQLPNLRYLSLCIRDGFEEQGMYGPKADLGEALASRTKLVSLDLKFSALPKPEWLELFWRPQLEGLSIELGGTHQHTTPTVLGFCHLFCNSLGRLGITGSPAQLSEEEKLLGHQFMSLKSLTIQETDSDTSYLSVFSLCPSIEFLTWLADPSLAENLWFKFKQEYCPNAKRWKKLECIAIPENYNTNPTGVLWCKDLENYLYRKSVHLAFTDKVLKPNSYVEAMTDLNSTIYYDPPYAHL</sequence>
<proteinExistence type="predicted"/>
<dbReference type="InParanoid" id="F4RCR8"/>
<dbReference type="EMBL" id="GL883096">
    <property type="protein sequence ID" value="EGG09766.1"/>
    <property type="molecule type" value="Genomic_DNA"/>
</dbReference>
<dbReference type="InterPro" id="IPR032675">
    <property type="entry name" value="LRR_dom_sf"/>
</dbReference>
<dbReference type="VEuPathDB" id="FungiDB:MELLADRAFT_60870"/>
<protein>
    <submittedName>
        <fullName evidence="1">Uncharacterized protein</fullName>
    </submittedName>
</protein>
<dbReference type="KEGG" id="mlr:MELLADRAFT_60870"/>
<reference evidence="2" key="1">
    <citation type="journal article" date="2011" name="Proc. Natl. Acad. Sci. U.S.A.">
        <title>Obligate biotrophy features unraveled by the genomic analysis of rust fungi.</title>
        <authorList>
            <person name="Duplessis S."/>
            <person name="Cuomo C.A."/>
            <person name="Lin Y.-C."/>
            <person name="Aerts A."/>
            <person name="Tisserant E."/>
            <person name="Veneault-Fourrey C."/>
            <person name="Joly D.L."/>
            <person name="Hacquard S."/>
            <person name="Amselem J."/>
            <person name="Cantarel B.L."/>
            <person name="Chiu R."/>
            <person name="Coutinho P.M."/>
            <person name="Feau N."/>
            <person name="Field M."/>
            <person name="Frey P."/>
            <person name="Gelhaye E."/>
            <person name="Goldberg J."/>
            <person name="Grabherr M.G."/>
            <person name="Kodira C.D."/>
            <person name="Kohler A."/>
            <person name="Kuees U."/>
            <person name="Lindquist E.A."/>
            <person name="Lucas S.M."/>
            <person name="Mago R."/>
            <person name="Mauceli E."/>
            <person name="Morin E."/>
            <person name="Murat C."/>
            <person name="Pangilinan J.L."/>
            <person name="Park R."/>
            <person name="Pearson M."/>
            <person name="Quesneville H."/>
            <person name="Rouhier N."/>
            <person name="Sakthikumar S."/>
            <person name="Salamov A.A."/>
            <person name="Schmutz J."/>
            <person name="Selles B."/>
            <person name="Shapiro H."/>
            <person name="Tanguay P."/>
            <person name="Tuskan G.A."/>
            <person name="Henrissat B."/>
            <person name="Van de Peer Y."/>
            <person name="Rouze P."/>
            <person name="Ellis J.G."/>
            <person name="Dodds P.N."/>
            <person name="Schein J.E."/>
            <person name="Zhong S."/>
            <person name="Hamelin R.C."/>
            <person name="Grigoriev I.V."/>
            <person name="Szabo L.J."/>
            <person name="Martin F."/>
        </authorList>
    </citation>
    <scope>NUCLEOTIDE SEQUENCE [LARGE SCALE GENOMIC DNA]</scope>
    <source>
        <strain evidence="2">98AG31 / pathotype 3-4-7</strain>
    </source>
</reference>